<gene>
    <name evidence="1" type="ORF">CM240_3319</name>
</gene>
<dbReference type="KEGG" id="clt:CM240_3319"/>
<dbReference type="HOGENOM" id="CLU_1076460_0_0_9"/>
<dbReference type="AlphaFoldDB" id="W6S0L0"/>
<dbReference type="InterPro" id="IPR032580">
    <property type="entry name" value="SatD"/>
</dbReference>
<sequence length="250" mass="29318">MSRLYSVINMDIMNSRNMKNRESMQNNIKVYLNSISKNYQSILVAPITMTLGDEWQIVLRDISESYNIFKEIQLFLIEHGIKCYGGLGIGAINTSISDDTREMDGEAFIFAREALEIAKSTTRFYNEYMSAKENRFYFKGIKPNFKKYNINNSLDEVALTIEYDEVSINDIINTLIENNEVLESKITIKQREIIKLYEKYGSYNSIVKEFKNTSKPSISQKLNSSNYFLVMHNRKLIKNLFRLYERELME</sequence>
<keyword evidence="2" id="KW-1185">Reference proteome</keyword>
<protein>
    <recommendedName>
        <fullName evidence="3">SatD family (SatD)</fullName>
    </recommendedName>
</protein>
<evidence type="ECO:0008006" key="3">
    <source>
        <dbReference type="Google" id="ProtNLM"/>
    </source>
</evidence>
<dbReference type="PATRIC" id="fig|1216932.3.peg.3294"/>
<evidence type="ECO:0000313" key="1">
    <source>
        <dbReference type="EMBL" id="CDM70436.1"/>
    </source>
</evidence>
<dbReference type="Proteomes" id="UP000019426">
    <property type="component" value="Chromosome M2/40_rep2"/>
</dbReference>
<name>W6S0L0_9CLOT</name>
<reference evidence="1 2" key="1">
    <citation type="submission" date="2013-11" db="EMBL/GenBank/DDBJ databases">
        <title>Complete genome sequence of Clostridum sp. M2/40.</title>
        <authorList>
            <person name="Wibberg D."/>
            <person name="Puehler A."/>
            <person name="Schlueter A."/>
        </authorList>
    </citation>
    <scope>NUCLEOTIDE SEQUENCE [LARGE SCALE GENOMIC DNA]</scope>
    <source>
        <strain evidence="2">M2/40</strain>
    </source>
</reference>
<proteinExistence type="predicted"/>
<evidence type="ECO:0000313" key="2">
    <source>
        <dbReference type="Proteomes" id="UP000019426"/>
    </source>
</evidence>
<dbReference type="STRING" id="1216932.CM240_3319"/>
<dbReference type="EMBL" id="HG917869">
    <property type="protein sequence ID" value="CDM70436.1"/>
    <property type="molecule type" value="Genomic_DNA"/>
</dbReference>
<organism evidence="1 2">
    <name type="scientific">Clostridium bornimense</name>
    <dbReference type="NCBI Taxonomy" id="1216932"/>
    <lineage>
        <taxon>Bacteria</taxon>
        <taxon>Bacillati</taxon>
        <taxon>Bacillota</taxon>
        <taxon>Clostridia</taxon>
        <taxon>Eubacteriales</taxon>
        <taxon>Clostridiaceae</taxon>
        <taxon>Clostridium</taxon>
    </lineage>
</organism>
<accession>W6S0L0</accession>
<dbReference type="RefSeq" id="WP_044040604.1">
    <property type="nucleotide sequence ID" value="NZ_HG917869.1"/>
</dbReference>
<dbReference type="Pfam" id="PF16264">
    <property type="entry name" value="SatD"/>
    <property type="match status" value="1"/>
</dbReference>
<dbReference type="eggNOG" id="ENOG5030GC1">
    <property type="taxonomic scope" value="Bacteria"/>
</dbReference>